<name>A0A6J4J781_9ACTN</name>
<accession>A0A6J4J781</accession>
<protein>
    <submittedName>
        <fullName evidence="2">Uncharacterized protein</fullName>
    </submittedName>
</protein>
<gene>
    <name evidence="2" type="ORF">AVDCRST_MAG52-3295</name>
</gene>
<reference evidence="2" key="1">
    <citation type="submission" date="2020-02" db="EMBL/GenBank/DDBJ databases">
        <authorList>
            <person name="Meier V. D."/>
        </authorList>
    </citation>
    <scope>NUCLEOTIDE SEQUENCE</scope>
    <source>
        <strain evidence="2">AVDCRST_MAG52</strain>
    </source>
</reference>
<organism evidence="2">
    <name type="scientific">uncultured Blastococcus sp</name>
    <dbReference type="NCBI Taxonomy" id="217144"/>
    <lineage>
        <taxon>Bacteria</taxon>
        <taxon>Bacillati</taxon>
        <taxon>Actinomycetota</taxon>
        <taxon>Actinomycetes</taxon>
        <taxon>Geodermatophilales</taxon>
        <taxon>Geodermatophilaceae</taxon>
        <taxon>Blastococcus</taxon>
        <taxon>environmental samples</taxon>
    </lineage>
</organism>
<evidence type="ECO:0000256" key="1">
    <source>
        <dbReference type="SAM" id="MobiDB-lite"/>
    </source>
</evidence>
<feature type="region of interest" description="Disordered" evidence="1">
    <location>
        <begin position="1"/>
        <end position="37"/>
    </location>
</feature>
<sequence>MWGSMSCLDAARRHPATTSDRGIRPPIPWEETGETVV</sequence>
<proteinExistence type="predicted"/>
<dbReference type="EMBL" id="CADCTN010000225">
    <property type="protein sequence ID" value="CAA9272121.1"/>
    <property type="molecule type" value="Genomic_DNA"/>
</dbReference>
<evidence type="ECO:0000313" key="2">
    <source>
        <dbReference type="EMBL" id="CAA9272121.1"/>
    </source>
</evidence>
<dbReference type="AlphaFoldDB" id="A0A6J4J781"/>